<dbReference type="Pfam" id="PF05699">
    <property type="entry name" value="Dimer_Tnp_hAT"/>
    <property type="match status" value="1"/>
</dbReference>
<reference evidence="2 3" key="1">
    <citation type="submission" date="2015-08" db="EMBL/GenBank/DDBJ databases">
        <title>Next Generation Sequencing and Analysis of the Genome of Puccinia sorghi L Schw, the Causal Agent of Maize Common Rust.</title>
        <authorList>
            <person name="Rochi L."/>
            <person name="Burguener G."/>
            <person name="Darino M."/>
            <person name="Turjanski A."/>
            <person name="Kreff E."/>
            <person name="Dieguez M.J."/>
            <person name="Sacco F."/>
        </authorList>
    </citation>
    <scope>NUCLEOTIDE SEQUENCE [LARGE SCALE GENOMIC DNA]</scope>
    <source>
        <strain evidence="2 3">RO10H11247</strain>
    </source>
</reference>
<dbReference type="InterPro" id="IPR012337">
    <property type="entry name" value="RNaseH-like_sf"/>
</dbReference>
<dbReference type="SUPFAM" id="SSF53098">
    <property type="entry name" value="Ribonuclease H-like"/>
    <property type="match status" value="1"/>
</dbReference>
<evidence type="ECO:0000313" key="3">
    <source>
        <dbReference type="Proteomes" id="UP000037035"/>
    </source>
</evidence>
<feature type="domain" description="HAT C-terminal dimerisation" evidence="1">
    <location>
        <begin position="169"/>
        <end position="216"/>
    </location>
</feature>
<organism evidence="2 3">
    <name type="scientific">Puccinia sorghi</name>
    <dbReference type="NCBI Taxonomy" id="27349"/>
    <lineage>
        <taxon>Eukaryota</taxon>
        <taxon>Fungi</taxon>
        <taxon>Dikarya</taxon>
        <taxon>Basidiomycota</taxon>
        <taxon>Pucciniomycotina</taxon>
        <taxon>Pucciniomycetes</taxon>
        <taxon>Pucciniales</taxon>
        <taxon>Pucciniaceae</taxon>
        <taxon>Puccinia</taxon>
    </lineage>
</organism>
<evidence type="ECO:0000313" key="2">
    <source>
        <dbReference type="EMBL" id="KNZ60885.1"/>
    </source>
</evidence>
<comment type="caution">
    <text evidence="2">The sequence shown here is derived from an EMBL/GenBank/DDBJ whole genome shotgun (WGS) entry which is preliminary data.</text>
</comment>
<dbReference type="InterPro" id="IPR008906">
    <property type="entry name" value="HATC_C_dom"/>
</dbReference>
<gene>
    <name evidence="2" type="ORF">VP01_1488g2</name>
</gene>
<protein>
    <recommendedName>
        <fullName evidence="1">HAT C-terminal dimerisation domain-containing protein</fullName>
    </recommendedName>
</protein>
<dbReference type="AlphaFoldDB" id="A0A0L6VLA3"/>
<dbReference type="GO" id="GO:0046983">
    <property type="term" value="F:protein dimerization activity"/>
    <property type="evidence" value="ECO:0007669"/>
    <property type="project" value="InterPro"/>
</dbReference>
<name>A0A0L6VLA3_9BASI</name>
<evidence type="ECO:0000259" key="1">
    <source>
        <dbReference type="Pfam" id="PF05699"/>
    </source>
</evidence>
<dbReference type="EMBL" id="LAVV01005430">
    <property type="protein sequence ID" value="KNZ60885.1"/>
    <property type="molecule type" value="Genomic_DNA"/>
</dbReference>
<dbReference type="VEuPathDB" id="FungiDB:VP01_1488g2"/>
<dbReference type="OrthoDB" id="10023994at2759"/>
<proteinExistence type="predicted"/>
<dbReference type="Proteomes" id="UP000037035">
    <property type="component" value="Unassembled WGS sequence"/>
</dbReference>
<accession>A0A0L6VLA3</accession>
<sequence>MSQLGGTLRSKCFTDLSSFTHRVNTSAQMIVKQLNTVYWMPTTEILCASKYPILNKALPVYIVLMKHLKRIQCGLYNQDQLIEPATWIIWKKNKWFIMDYFHVSVTSVVETFQEIMDAFDAQNQKKQTNQARILTSILMPPKKRNSSLFASEIYEANKEVETQTNSHAELTQYLKEDLKPEGTNFLHFWASKTRKYPILSSLARIYLSITAKSAPSDPRTLRPSFVPRSCFSLKTEIRLCFIYCNSQMAWKISSNCFSGGYSFNEAPPPPPGPHITGPPTILFQNGLRFICSCNKGSSVPNCSA</sequence>
<keyword evidence="3" id="KW-1185">Reference proteome</keyword>